<sequence>MSKLDFEWNPKKNISNIKKHKVSFEEAKTVFLDENAAIAYNPDHSINEERFIIIGFSSFGRLILVCFCEKNNGNTIRIISARKLTKKELKDFNRRWVR</sequence>
<gene>
    <name evidence="1" type="ORF">SCALIN_C11_0094</name>
</gene>
<dbReference type="OrthoDB" id="9802417at2"/>
<evidence type="ECO:0000313" key="1">
    <source>
        <dbReference type="EMBL" id="GAX60483.1"/>
    </source>
</evidence>
<name>A0A286TX74_9BACT</name>
<keyword evidence="2" id="KW-1185">Reference proteome</keyword>
<comment type="caution">
    <text evidence="1">The sequence shown here is derived from an EMBL/GenBank/DDBJ whole genome shotgun (WGS) entry which is preliminary data.</text>
</comment>
<dbReference type="EMBL" id="BAOS01000011">
    <property type="protein sequence ID" value="GAX60483.1"/>
    <property type="molecule type" value="Genomic_DNA"/>
</dbReference>
<dbReference type="AlphaFoldDB" id="A0A286TX74"/>
<dbReference type="RefSeq" id="WP_096893881.1">
    <property type="nucleotide sequence ID" value="NZ_BAOS01000011.1"/>
</dbReference>
<organism evidence="1 2">
    <name type="scientific">Candidatus Scalindua japonica</name>
    <dbReference type="NCBI Taxonomy" id="1284222"/>
    <lineage>
        <taxon>Bacteria</taxon>
        <taxon>Pseudomonadati</taxon>
        <taxon>Planctomycetota</taxon>
        <taxon>Candidatus Brocadiia</taxon>
        <taxon>Candidatus Brocadiales</taxon>
        <taxon>Candidatus Scalinduaceae</taxon>
        <taxon>Candidatus Scalindua</taxon>
    </lineage>
</organism>
<evidence type="ECO:0000313" key="2">
    <source>
        <dbReference type="Proteomes" id="UP000218542"/>
    </source>
</evidence>
<reference evidence="2" key="1">
    <citation type="journal article" date="2017" name="Environ. Microbiol. Rep.">
        <title>Genetic Diversity of Marine Anaerobic Ammonium-Oxidizing Bacteria as Revealed by Genomic and Proteomic Analyses of 'Candidatus Scalindua japonica'.</title>
        <authorList>
            <person name="Oshiki M."/>
            <person name="Mizuto K."/>
            <person name="Kimura Z."/>
            <person name="Kindaichi T."/>
            <person name="Satoh H."/>
            <person name="Okabe S."/>
        </authorList>
    </citation>
    <scope>NUCLEOTIDE SEQUENCE [LARGE SCALE GENOMIC DNA]</scope>
    <source>
        <strain evidence="2">husup-a2</strain>
    </source>
</reference>
<accession>A0A286TX74</accession>
<dbReference type="InterPro" id="IPR038573">
    <property type="entry name" value="BrnT_sf"/>
</dbReference>
<dbReference type="Pfam" id="PF04365">
    <property type="entry name" value="BrnT_toxin"/>
    <property type="match status" value="1"/>
</dbReference>
<dbReference type="Gene3D" id="3.10.450.530">
    <property type="entry name" value="Ribonuclease toxin, BrnT, of type II toxin-antitoxin system"/>
    <property type="match status" value="1"/>
</dbReference>
<protein>
    <submittedName>
        <fullName evidence="1">Hypothetical cytosolic protein</fullName>
    </submittedName>
</protein>
<dbReference type="InterPro" id="IPR007460">
    <property type="entry name" value="BrnT_toxin"/>
</dbReference>
<proteinExistence type="predicted"/>
<dbReference type="Proteomes" id="UP000218542">
    <property type="component" value="Unassembled WGS sequence"/>
</dbReference>